<proteinExistence type="predicted"/>
<organism evidence="1 2">
    <name type="scientific">Phytophthora megakarya</name>
    <dbReference type="NCBI Taxonomy" id="4795"/>
    <lineage>
        <taxon>Eukaryota</taxon>
        <taxon>Sar</taxon>
        <taxon>Stramenopiles</taxon>
        <taxon>Oomycota</taxon>
        <taxon>Peronosporomycetes</taxon>
        <taxon>Peronosporales</taxon>
        <taxon>Peronosporaceae</taxon>
        <taxon>Phytophthora</taxon>
    </lineage>
</organism>
<comment type="caution">
    <text evidence="1">The sequence shown here is derived from an EMBL/GenBank/DDBJ whole genome shotgun (WGS) entry which is preliminary data.</text>
</comment>
<gene>
    <name evidence="1" type="ORF">PHMEG_00010167</name>
</gene>
<evidence type="ECO:0000313" key="1">
    <source>
        <dbReference type="EMBL" id="OWZ16091.1"/>
    </source>
</evidence>
<dbReference type="AlphaFoldDB" id="A0A225WED3"/>
<dbReference type="Proteomes" id="UP000198211">
    <property type="component" value="Unassembled WGS sequence"/>
</dbReference>
<protein>
    <submittedName>
        <fullName evidence="1">Uncharacterized protein</fullName>
    </submittedName>
</protein>
<dbReference type="EMBL" id="NBNE01000999">
    <property type="protein sequence ID" value="OWZ16091.1"/>
    <property type="molecule type" value="Genomic_DNA"/>
</dbReference>
<sequence length="414" mass="46800">MTINDKEFTSWSAKNKALSLLCDTMNGTLSIPAGKLDKSNGLITVMPRSSYCNMFSTFMGLVLKATRCMNIYPVIWELSRIYSGFKQSSHNKTDSTGCCCSICKYHHPIAHGQECVFEPPQRYLIRVQYSHDETQMIQCGMNAQSINVRELCSAVFVALHWRPSWQQQKAVLPVHVCIHIDNMNTLNSSTNFVLSGTHTRETERNCRCCVVCMDEDSSTVANLDYVVLFGTVFRPHFGGFSVVYATPYGAAMAETFDAKYNSDRMWFHRRYSDIDLVRSHRLRLVLQDSTQKQLPVTPALLRLLPRSLNLVRLQDRLLWGSILLTYSIPKVAYFTNSHGNPVTPEFATDVSINLPGTKNDQLGRVRALKPLLQAHCDLGVINHGYIYVDLTSEKVSSVLKNTAIRSDVEKSKYS</sequence>
<reference evidence="2" key="1">
    <citation type="submission" date="2017-03" db="EMBL/GenBank/DDBJ databases">
        <title>Phytopthora megakarya and P. palmivora, two closely related causual agents of cacao black pod achieved similar genome size and gene model numbers by different mechanisms.</title>
        <authorList>
            <person name="Ali S."/>
            <person name="Shao J."/>
            <person name="Larry D.J."/>
            <person name="Kronmiller B."/>
            <person name="Shen D."/>
            <person name="Strem M.D."/>
            <person name="Melnick R.L."/>
            <person name="Guiltinan M.J."/>
            <person name="Tyler B.M."/>
            <person name="Meinhardt L.W."/>
            <person name="Bailey B.A."/>
        </authorList>
    </citation>
    <scope>NUCLEOTIDE SEQUENCE [LARGE SCALE GENOMIC DNA]</scope>
    <source>
        <strain evidence="2">zdho120</strain>
    </source>
</reference>
<name>A0A225WED3_9STRA</name>
<evidence type="ECO:0000313" key="2">
    <source>
        <dbReference type="Proteomes" id="UP000198211"/>
    </source>
</evidence>
<accession>A0A225WED3</accession>
<keyword evidence="2" id="KW-1185">Reference proteome</keyword>